<dbReference type="GO" id="GO:0003723">
    <property type="term" value="F:RNA binding"/>
    <property type="evidence" value="ECO:0007669"/>
    <property type="project" value="TreeGrafter"/>
</dbReference>
<name>A0A7R9BC00_9CRUS</name>
<evidence type="ECO:0000313" key="3">
    <source>
        <dbReference type="EMBL" id="CAD7272339.1"/>
    </source>
</evidence>
<dbReference type="PANTHER" id="PTHR10768:SF0">
    <property type="entry name" value="RIBOSOMAL PROTEIN L37"/>
    <property type="match status" value="1"/>
</dbReference>
<dbReference type="PANTHER" id="PTHR10768">
    <property type="entry name" value="60S RIBOSOMAL PROTEIN L37"/>
    <property type="match status" value="1"/>
</dbReference>
<organism evidence="3">
    <name type="scientific">Notodromas monacha</name>
    <dbReference type="NCBI Taxonomy" id="399045"/>
    <lineage>
        <taxon>Eukaryota</taxon>
        <taxon>Metazoa</taxon>
        <taxon>Ecdysozoa</taxon>
        <taxon>Arthropoda</taxon>
        <taxon>Crustacea</taxon>
        <taxon>Oligostraca</taxon>
        <taxon>Ostracoda</taxon>
        <taxon>Podocopa</taxon>
        <taxon>Podocopida</taxon>
        <taxon>Cypridocopina</taxon>
        <taxon>Cypridoidea</taxon>
        <taxon>Cyprididae</taxon>
        <taxon>Notodromas</taxon>
    </lineage>
</organism>
<reference evidence="3" key="1">
    <citation type="submission" date="2020-11" db="EMBL/GenBank/DDBJ databases">
        <authorList>
            <person name="Tran Van P."/>
        </authorList>
    </citation>
    <scope>NUCLEOTIDE SEQUENCE</scope>
</reference>
<sequence>MAAPLPLLCDAPEASHRGSPSQIVDRAWSVRVRHDNWSTKAIRRKTTGTGRMRHLKIVHRRFRNGFKEVNVKKAVNAPKVAPAKK</sequence>
<protein>
    <recommendedName>
        <fullName evidence="5">60S ribosomal protein L37</fullName>
    </recommendedName>
</protein>
<keyword evidence="1" id="KW-0689">Ribosomal protein</keyword>
<dbReference type="Gene3D" id="2.20.25.30">
    <property type="match status" value="1"/>
</dbReference>
<evidence type="ECO:0000256" key="2">
    <source>
        <dbReference type="ARBA" id="ARBA00023274"/>
    </source>
</evidence>
<dbReference type="GO" id="GO:0003735">
    <property type="term" value="F:structural constituent of ribosome"/>
    <property type="evidence" value="ECO:0007669"/>
    <property type="project" value="InterPro"/>
</dbReference>
<dbReference type="EMBL" id="CAJPEX010000021">
    <property type="protein sequence ID" value="CAG0912491.1"/>
    <property type="molecule type" value="Genomic_DNA"/>
</dbReference>
<evidence type="ECO:0000313" key="4">
    <source>
        <dbReference type="Proteomes" id="UP000678499"/>
    </source>
</evidence>
<dbReference type="AlphaFoldDB" id="A0A7R9BC00"/>
<dbReference type="GO" id="GO:0022625">
    <property type="term" value="C:cytosolic large ribosomal subunit"/>
    <property type="evidence" value="ECO:0007669"/>
    <property type="project" value="TreeGrafter"/>
</dbReference>
<dbReference type="Proteomes" id="UP000678499">
    <property type="component" value="Unassembled WGS sequence"/>
</dbReference>
<accession>A0A7R9BC00</accession>
<proteinExistence type="predicted"/>
<gene>
    <name evidence="3" type="ORF">NMOB1V02_LOCUS281</name>
</gene>
<keyword evidence="2" id="KW-0687">Ribonucleoprotein</keyword>
<keyword evidence="4" id="KW-1185">Reference proteome</keyword>
<evidence type="ECO:0000256" key="1">
    <source>
        <dbReference type="ARBA" id="ARBA00022980"/>
    </source>
</evidence>
<dbReference type="InterPro" id="IPR011331">
    <property type="entry name" value="Ribosomal_eL37/eL43"/>
</dbReference>
<dbReference type="GO" id="GO:0006412">
    <property type="term" value="P:translation"/>
    <property type="evidence" value="ECO:0007669"/>
    <property type="project" value="InterPro"/>
</dbReference>
<evidence type="ECO:0008006" key="5">
    <source>
        <dbReference type="Google" id="ProtNLM"/>
    </source>
</evidence>
<dbReference type="EMBL" id="OA882058">
    <property type="protein sequence ID" value="CAD7272339.1"/>
    <property type="molecule type" value="Genomic_DNA"/>
</dbReference>
<dbReference type="OrthoDB" id="10259236at2759"/>